<evidence type="ECO:0000313" key="2">
    <source>
        <dbReference type="EMBL" id="GBQ07312.1"/>
    </source>
</evidence>
<comment type="caution">
    <text evidence="2">The sequence shown here is derived from an EMBL/GenBank/DDBJ whole genome shotgun (WGS) entry which is preliminary data.</text>
</comment>
<evidence type="ECO:0000256" key="1">
    <source>
        <dbReference type="SAM" id="MobiDB-lite"/>
    </source>
</evidence>
<sequence length="146" mass="16886">MRERKGKTSRKPRVSFSQTLFDEMMVEIMLGKKVREICSGVKRPSKDTFFRWIGKDTALSDQYARAREHATDGFEDDILDLIERTNPENATANKTKFEMLRWMMARRAPKRYGDKQQLEHSGPDGGPITEIRHTIVDPKDGRNSTP</sequence>
<feature type="compositionally biased region" description="Basic and acidic residues" evidence="1">
    <location>
        <begin position="111"/>
        <end position="122"/>
    </location>
</feature>
<proteinExistence type="predicted"/>
<name>A0ABQ0NZE9_9PROT</name>
<protein>
    <recommendedName>
        <fullName evidence="4">Terminase small subunit</fullName>
    </recommendedName>
</protein>
<gene>
    <name evidence="2" type="ORF">AA15669_1329</name>
</gene>
<feature type="compositionally biased region" description="Basic and acidic residues" evidence="1">
    <location>
        <begin position="130"/>
        <end position="146"/>
    </location>
</feature>
<feature type="region of interest" description="Disordered" evidence="1">
    <location>
        <begin position="110"/>
        <end position="146"/>
    </location>
</feature>
<reference evidence="2" key="1">
    <citation type="submission" date="2013-04" db="EMBL/GenBank/DDBJ databases">
        <title>The genome sequencing project of 58 acetic acid bacteria.</title>
        <authorList>
            <person name="Okamoto-Kainuma A."/>
            <person name="Ishikawa M."/>
            <person name="Umino S."/>
            <person name="Koizumi Y."/>
            <person name="Shiwa Y."/>
            <person name="Yoshikawa H."/>
            <person name="Matsutani M."/>
            <person name="Matsushita K."/>
        </authorList>
    </citation>
    <scope>NUCLEOTIDE SEQUENCE</scope>
    <source>
        <strain evidence="2">DSM 15669</strain>
    </source>
</reference>
<dbReference type="Pfam" id="PF20901">
    <property type="entry name" value="Sf6_terminase"/>
    <property type="match status" value="1"/>
</dbReference>
<dbReference type="EMBL" id="BAQD01000022">
    <property type="protein sequence ID" value="GBQ07312.1"/>
    <property type="molecule type" value="Genomic_DNA"/>
</dbReference>
<evidence type="ECO:0000313" key="3">
    <source>
        <dbReference type="Proteomes" id="UP001062901"/>
    </source>
</evidence>
<accession>A0ABQ0NZE9</accession>
<keyword evidence="3" id="KW-1185">Reference proteome</keyword>
<dbReference type="InterPro" id="IPR048683">
    <property type="entry name" value="Sf6_terminase"/>
</dbReference>
<dbReference type="Gene3D" id="1.10.10.60">
    <property type="entry name" value="Homeodomain-like"/>
    <property type="match status" value="1"/>
</dbReference>
<evidence type="ECO:0008006" key="4">
    <source>
        <dbReference type="Google" id="ProtNLM"/>
    </source>
</evidence>
<organism evidence="2 3">
    <name type="scientific">Saccharibacter floricola DSM 15669</name>
    <dbReference type="NCBI Taxonomy" id="1123227"/>
    <lineage>
        <taxon>Bacteria</taxon>
        <taxon>Pseudomonadati</taxon>
        <taxon>Pseudomonadota</taxon>
        <taxon>Alphaproteobacteria</taxon>
        <taxon>Acetobacterales</taxon>
        <taxon>Acetobacteraceae</taxon>
        <taxon>Saccharibacter</taxon>
    </lineage>
</organism>
<dbReference type="Proteomes" id="UP001062901">
    <property type="component" value="Unassembled WGS sequence"/>
</dbReference>